<dbReference type="InterPro" id="IPR013083">
    <property type="entry name" value="Znf_RING/FYVE/PHD"/>
</dbReference>
<keyword evidence="1" id="KW-0862">Zinc</keyword>
<name>A0A9C7BNQ6_9VIRU</name>
<dbReference type="Gene3D" id="3.30.40.10">
    <property type="entry name" value="Zinc/RING finger domain, C3HC4 (zinc finger)"/>
    <property type="match status" value="1"/>
</dbReference>
<dbReference type="SMART" id="SM00184">
    <property type="entry name" value="RING"/>
    <property type="match status" value="1"/>
</dbReference>
<evidence type="ECO:0000256" key="2">
    <source>
        <dbReference type="SAM" id="MobiDB-lite"/>
    </source>
</evidence>
<evidence type="ECO:0000259" key="3">
    <source>
        <dbReference type="PROSITE" id="PS50089"/>
    </source>
</evidence>
<proteinExistence type="predicted"/>
<keyword evidence="1" id="KW-0479">Metal-binding</keyword>
<keyword evidence="1" id="KW-0863">Zinc-finger</keyword>
<organism evidence="4">
    <name type="scientific">Sicyonia whispovirus</name>
    <dbReference type="NCBI Taxonomy" id="2984283"/>
    <lineage>
        <taxon>Viruses</taxon>
        <taxon>Viruses incertae sedis</taxon>
        <taxon>Naldaviricetes</taxon>
        <taxon>Nimaviridae</taxon>
        <taxon>Whispovirus</taxon>
    </lineage>
</organism>
<dbReference type="EMBL" id="LC738881">
    <property type="protein sequence ID" value="BDT63120.1"/>
    <property type="molecule type" value="Genomic_DNA"/>
</dbReference>
<sequence>MADYEHLDYINSPLYKTPSTLLGGQTPIETALVLIRDRQLSDVEVVQKIYQLIASFPLVLWCSFNNVTLWAALCDSGRPEVVRHILTQTTRSRSHGSLEIVPSGDFALDGEGNSLLTSPIGTHEHISLYANCSMINLCRAMSFVDERTGYNFLHLSTDTTAATLLHLYKEFCANVNSELMQLVRLDPDLECKLRETPLQQAIRADDAKRCIYLIFLYGSSWFGSCWEQSDHSAGAESLTYFQLAERCRSWKCKVVLGYARKRMAIESNIPQGDANLGEDGNPICCPVCLELGGEFYELRCKHRIHCVCLMKLSSTSTSYPRCPVCRGDYDKFLVERVPPTIFRYSGLPAPRMPKINSAAHCLQKMCQVVESSSEAARASITNCGWARLVDIGRGGEAAHLAGVRIRIVGGALHSDEADSGASPPPPTNPSPEGVRGLPSLDGATGFPSMEGVNSPLPMERVSDPPTLERASGFPSLERASRFPHYSRTPLPTAAAYTAPHTIATTSATSEPPHRPRRATMAWSNPLPYPHRSARPRNCFRSYLTDFRVPSFSNSSEQDSRRMAIMFCALTEIVAMKVRGVLERAQRDYLERVEPSAVISAAMTVHQGFAENECPRQDFGDRDINDLTKRLNFSGNSFELGPPSYEELFGSARDVLAPGALAPSASKMDLEDQTYNINSSKLSILQKMENDMSLLFVKLNELQVFNAQKLLKLFEYLHNLLSLEVLPNIFHSTAGALASNVCESGMHQGLSELDKKNLTDMFSGWILLCVKERHHRNALQCMKNYIDKSMEEARTPEDRYDLYAMKIRWNGFFNKQSRLRSDMKSRAMSLSGYMQQGMVLGMTGASALMYVLSATCNVLL</sequence>
<reference evidence="4" key="1">
    <citation type="submission" date="2022-10" db="EMBL/GenBank/DDBJ databases">
        <title>Genome sequences of endogenous nimaviruses in decapod crustaceans.</title>
        <authorList>
            <person name="Kawato S."/>
            <person name="Nozaki R."/>
            <person name="Kondo H."/>
            <person name="Hirono I."/>
        </authorList>
    </citation>
    <scope>NUCLEOTIDE SEQUENCE</scope>
    <source>
        <strain evidence="4">Fukuoka2019</strain>
    </source>
</reference>
<dbReference type="GO" id="GO:0008270">
    <property type="term" value="F:zinc ion binding"/>
    <property type="evidence" value="ECO:0007669"/>
    <property type="project" value="UniProtKB-KW"/>
</dbReference>
<dbReference type="InterPro" id="IPR001841">
    <property type="entry name" value="Znf_RING"/>
</dbReference>
<feature type="domain" description="RING-type" evidence="3">
    <location>
        <begin position="285"/>
        <end position="326"/>
    </location>
</feature>
<evidence type="ECO:0000256" key="1">
    <source>
        <dbReference type="PROSITE-ProRule" id="PRU00175"/>
    </source>
</evidence>
<protein>
    <submittedName>
        <fullName evidence="4">Wsv222-like protein</fullName>
    </submittedName>
</protein>
<feature type="region of interest" description="Disordered" evidence="2">
    <location>
        <begin position="503"/>
        <end position="526"/>
    </location>
</feature>
<evidence type="ECO:0000313" key="4">
    <source>
        <dbReference type="EMBL" id="BDT63120.1"/>
    </source>
</evidence>
<accession>A0A9C7BNQ6</accession>
<dbReference type="PROSITE" id="PS50089">
    <property type="entry name" value="ZF_RING_2"/>
    <property type="match status" value="1"/>
</dbReference>
<dbReference type="SUPFAM" id="SSF57850">
    <property type="entry name" value="RING/U-box"/>
    <property type="match status" value="1"/>
</dbReference>
<feature type="region of interest" description="Disordered" evidence="2">
    <location>
        <begin position="414"/>
        <end position="483"/>
    </location>
</feature>